<evidence type="ECO:0000256" key="3">
    <source>
        <dbReference type="ARBA" id="ARBA00022490"/>
    </source>
</evidence>
<dbReference type="Pfam" id="PF08492">
    <property type="entry name" value="SRP72"/>
    <property type="match status" value="1"/>
</dbReference>
<dbReference type="GO" id="GO:0043022">
    <property type="term" value="F:ribosome binding"/>
    <property type="evidence" value="ECO:0007669"/>
    <property type="project" value="TreeGrafter"/>
</dbReference>
<feature type="compositionally biased region" description="Basic residues" evidence="6">
    <location>
        <begin position="10"/>
        <end position="19"/>
    </location>
</feature>
<dbReference type="InterPro" id="IPR026270">
    <property type="entry name" value="SRP72"/>
</dbReference>
<dbReference type="GO" id="GO:0008312">
    <property type="term" value="F:7S RNA binding"/>
    <property type="evidence" value="ECO:0007669"/>
    <property type="project" value="InterPro"/>
</dbReference>
<dbReference type="InterPro" id="IPR013699">
    <property type="entry name" value="Signal_recog_part_SRP72_RNA-bd"/>
</dbReference>
<evidence type="ECO:0000313" key="9">
    <source>
        <dbReference type="Proteomes" id="UP000236333"/>
    </source>
</evidence>
<dbReference type="GO" id="GO:0005786">
    <property type="term" value="C:signal recognition particle, endoplasmic reticulum targeting"/>
    <property type="evidence" value="ECO:0007669"/>
    <property type="project" value="TreeGrafter"/>
</dbReference>
<keyword evidence="4" id="KW-0256">Endoplasmic reticulum</keyword>
<feature type="region of interest" description="Disordered" evidence="6">
    <location>
        <begin position="1"/>
        <end position="108"/>
    </location>
</feature>
<keyword evidence="3" id="KW-0963">Cytoplasm</keyword>
<dbReference type="PANTHER" id="PTHR14094:SF9">
    <property type="entry name" value="SIGNAL RECOGNITION PARTICLE SUBUNIT SRP72"/>
    <property type="match status" value="1"/>
</dbReference>
<evidence type="ECO:0000256" key="5">
    <source>
        <dbReference type="ARBA" id="ARBA00023274"/>
    </source>
</evidence>
<keyword evidence="5" id="KW-0687">Ribonucleoprotein</keyword>
<keyword evidence="9" id="KW-1185">Reference proteome</keyword>
<comment type="caution">
    <text evidence="8">The sequence shown here is derived from an EMBL/GenBank/DDBJ whole genome shotgun (WGS) entry which is preliminary data.</text>
</comment>
<dbReference type="GO" id="GO:0006614">
    <property type="term" value="P:SRP-dependent cotranslational protein targeting to membrane"/>
    <property type="evidence" value="ECO:0007669"/>
    <property type="project" value="InterPro"/>
</dbReference>
<gene>
    <name evidence="8" type="ORF">TSOC_000646</name>
</gene>
<feature type="compositionally biased region" description="Basic residues" evidence="6">
    <location>
        <begin position="50"/>
        <end position="59"/>
    </location>
</feature>
<evidence type="ECO:0000256" key="2">
    <source>
        <dbReference type="ARBA" id="ARBA00004496"/>
    </source>
</evidence>
<evidence type="ECO:0000313" key="8">
    <source>
        <dbReference type="EMBL" id="PNH12383.1"/>
    </source>
</evidence>
<dbReference type="PANTHER" id="PTHR14094">
    <property type="entry name" value="SIGNAL RECOGNITION PARTICLE 72"/>
    <property type="match status" value="1"/>
</dbReference>
<name>A0A2J8AIP6_9CHLO</name>
<organism evidence="8 9">
    <name type="scientific">Tetrabaena socialis</name>
    <dbReference type="NCBI Taxonomy" id="47790"/>
    <lineage>
        <taxon>Eukaryota</taxon>
        <taxon>Viridiplantae</taxon>
        <taxon>Chlorophyta</taxon>
        <taxon>core chlorophytes</taxon>
        <taxon>Chlorophyceae</taxon>
        <taxon>CS clade</taxon>
        <taxon>Chlamydomonadales</taxon>
        <taxon>Tetrabaenaceae</taxon>
        <taxon>Tetrabaena</taxon>
    </lineage>
</organism>
<comment type="subcellular location">
    <subcellularLocation>
        <location evidence="2">Cytoplasm</location>
    </subcellularLocation>
    <subcellularLocation>
        <location evidence="1">Endoplasmic reticulum</location>
    </subcellularLocation>
</comment>
<sequence>MIPPESSSVKKSRKKHKPRFPAGYNPELPNGGLAAPEPERWVPKWERSDNKKKRDKRRREKDAVKGSQGAGKVDENLDRSNAPAPSAADSKAKPTKPNLPPRKGKGKK</sequence>
<feature type="compositionally biased region" description="Basic and acidic residues" evidence="6">
    <location>
        <begin position="37"/>
        <end position="49"/>
    </location>
</feature>
<evidence type="ECO:0000256" key="1">
    <source>
        <dbReference type="ARBA" id="ARBA00004240"/>
    </source>
</evidence>
<reference evidence="8 9" key="1">
    <citation type="journal article" date="2017" name="Mol. Biol. Evol.">
        <title>The 4-celled Tetrabaena socialis nuclear genome reveals the essential components for genetic control of cell number at the origin of multicellularity in the volvocine lineage.</title>
        <authorList>
            <person name="Featherston J."/>
            <person name="Arakaki Y."/>
            <person name="Hanschen E.R."/>
            <person name="Ferris P.J."/>
            <person name="Michod R.E."/>
            <person name="Olson B.J.S.C."/>
            <person name="Nozaki H."/>
            <person name="Durand P.M."/>
        </authorList>
    </citation>
    <scope>NUCLEOTIDE SEQUENCE [LARGE SCALE GENOMIC DNA]</scope>
    <source>
        <strain evidence="8 9">NIES-571</strain>
    </source>
</reference>
<dbReference type="EMBL" id="PGGS01000009">
    <property type="protein sequence ID" value="PNH12383.1"/>
    <property type="molecule type" value="Genomic_DNA"/>
</dbReference>
<feature type="compositionally biased region" description="Low complexity" evidence="6">
    <location>
        <begin position="80"/>
        <end position="89"/>
    </location>
</feature>
<evidence type="ECO:0000256" key="4">
    <source>
        <dbReference type="ARBA" id="ARBA00022824"/>
    </source>
</evidence>
<protein>
    <recommendedName>
        <fullName evidence="7">Signal recognition particle SRP72 subunit RNA-binding domain-containing protein</fullName>
    </recommendedName>
</protein>
<proteinExistence type="predicted"/>
<evidence type="ECO:0000259" key="7">
    <source>
        <dbReference type="Pfam" id="PF08492"/>
    </source>
</evidence>
<dbReference type="Proteomes" id="UP000236333">
    <property type="component" value="Unassembled WGS sequence"/>
</dbReference>
<feature type="domain" description="Signal recognition particle SRP72 subunit RNA-binding" evidence="7">
    <location>
        <begin position="7"/>
        <end position="50"/>
    </location>
</feature>
<evidence type="ECO:0000256" key="6">
    <source>
        <dbReference type="SAM" id="MobiDB-lite"/>
    </source>
</evidence>
<dbReference type="AlphaFoldDB" id="A0A2J8AIP6"/>
<accession>A0A2J8AIP6</accession>
<dbReference type="GO" id="GO:0005783">
    <property type="term" value="C:endoplasmic reticulum"/>
    <property type="evidence" value="ECO:0007669"/>
    <property type="project" value="UniProtKB-SubCell"/>
</dbReference>